<proteinExistence type="predicted"/>
<gene>
    <name evidence="2" type="ORF">HJG63_010289</name>
</gene>
<sequence>MPTIRFLDQVKAYSDPQNSFYKSGSMCVCAFLCVCMCVYVCVYWQIVALSKIYRLLTRFWTLGCQQCLGRAECVIGTDLWMWDIILPAMHISWVHILRIILIQLCSLVGANVMSKTLPVMKAKFL</sequence>
<dbReference type="AlphaFoldDB" id="A0A7J8JHU1"/>
<reference evidence="2 3" key="1">
    <citation type="journal article" date="2020" name="Nature">
        <title>Six reference-quality genomes reveal evolution of bat adaptations.</title>
        <authorList>
            <person name="Jebb D."/>
            <person name="Huang Z."/>
            <person name="Pippel M."/>
            <person name="Hughes G.M."/>
            <person name="Lavrichenko K."/>
            <person name="Devanna P."/>
            <person name="Winkler S."/>
            <person name="Jermiin L.S."/>
            <person name="Skirmuntt E.C."/>
            <person name="Katzourakis A."/>
            <person name="Burkitt-Gray L."/>
            <person name="Ray D.A."/>
            <person name="Sullivan K.A.M."/>
            <person name="Roscito J.G."/>
            <person name="Kirilenko B.M."/>
            <person name="Davalos L.M."/>
            <person name="Corthals A.P."/>
            <person name="Power M.L."/>
            <person name="Jones G."/>
            <person name="Ransome R.D."/>
            <person name="Dechmann D.K.N."/>
            <person name="Locatelli A.G."/>
            <person name="Puechmaille S.J."/>
            <person name="Fedrigo O."/>
            <person name="Jarvis E.D."/>
            <person name="Hiller M."/>
            <person name="Vernes S.C."/>
            <person name="Myers E.W."/>
            <person name="Teeling E.C."/>
        </authorList>
    </citation>
    <scope>NUCLEOTIDE SEQUENCE [LARGE SCALE GENOMIC DNA]</scope>
    <source>
        <strain evidence="2">MRouAeg1</strain>
        <tissue evidence="2">Muscle</tissue>
    </source>
</reference>
<protein>
    <submittedName>
        <fullName evidence="2">Uncharacterized protein</fullName>
    </submittedName>
</protein>
<feature type="transmembrane region" description="Helical" evidence="1">
    <location>
        <begin position="20"/>
        <end position="46"/>
    </location>
</feature>
<dbReference type="Proteomes" id="UP000593571">
    <property type="component" value="Unassembled WGS sequence"/>
</dbReference>
<dbReference type="EMBL" id="JACASE010000002">
    <property type="protein sequence ID" value="KAF6496030.1"/>
    <property type="molecule type" value="Genomic_DNA"/>
</dbReference>
<evidence type="ECO:0000256" key="1">
    <source>
        <dbReference type="SAM" id="Phobius"/>
    </source>
</evidence>
<accession>A0A7J8JHU1</accession>
<comment type="caution">
    <text evidence="2">The sequence shown here is derived from an EMBL/GenBank/DDBJ whole genome shotgun (WGS) entry which is preliminary data.</text>
</comment>
<keyword evidence="1" id="KW-1133">Transmembrane helix</keyword>
<name>A0A7J8JHU1_ROUAE</name>
<evidence type="ECO:0000313" key="3">
    <source>
        <dbReference type="Proteomes" id="UP000593571"/>
    </source>
</evidence>
<feature type="transmembrane region" description="Helical" evidence="1">
    <location>
        <begin position="91"/>
        <end position="113"/>
    </location>
</feature>
<keyword evidence="1" id="KW-0812">Transmembrane</keyword>
<organism evidence="2 3">
    <name type="scientific">Rousettus aegyptiacus</name>
    <name type="common">Egyptian fruit bat</name>
    <name type="synonym">Pteropus aegyptiacus</name>
    <dbReference type="NCBI Taxonomy" id="9407"/>
    <lineage>
        <taxon>Eukaryota</taxon>
        <taxon>Metazoa</taxon>
        <taxon>Chordata</taxon>
        <taxon>Craniata</taxon>
        <taxon>Vertebrata</taxon>
        <taxon>Euteleostomi</taxon>
        <taxon>Mammalia</taxon>
        <taxon>Eutheria</taxon>
        <taxon>Laurasiatheria</taxon>
        <taxon>Chiroptera</taxon>
        <taxon>Yinpterochiroptera</taxon>
        <taxon>Pteropodoidea</taxon>
        <taxon>Pteropodidae</taxon>
        <taxon>Rousettinae</taxon>
        <taxon>Rousettus</taxon>
    </lineage>
</organism>
<keyword evidence="3" id="KW-1185">Reference proteome</keyword>
<evidence type="ECO:0000313" key="2">
    <source>
        <dbReference type="EMBL" id="KAF6496030.1"/>
    </source>
</evidence>
<keyword evidence="1" id="KW-0472">Membrane</keyword>